<evidence type="ECO:0000313" key="2">
    <source>
        <dbReference type="EnsemblMetazoa" id="XP_024081972.1"/>
    </source>
</evidence>
<protein>
    <recommendedName>
        <fullName evidence="4">Protein unc-79 homolog</fullName>
    </recommendedName>
</protein>
<keyword evidence="3" id="KW-1185">Reference proteome</keyword>
<feature type="region of interest" description="Disordered" evidence="1">
    <location>
        <begin position="1885"/>
        <end position="1924"/>
    </location>
</feature>
<reference evidence="2" key="1">
    <citation type="submission" date="2022-01" db="UniProtKB">
        <authorList>
            <consortium name="EnsemblMetazoa"/>
        </authorList>
    </citation>
    <scope>IDENTIFICATION</scope>
</reference>
<feature type="region of interest" description="Disordered" evidence="1">
    <location>
        <begin position="701"/>
        <end position="740"/>
    </location>
</feature>
<organism evidence="2 3">
    <name type="scientific">Cimex lectularius</name>
    <name type="common">Bed bug</name>
    <name type="synonym">Acanthia lectularia</name>
    <dbReference type="NCBI Taxonomy" id="79782"/>
    <lineage>
        <taxon>Eukaryota</taxon>
        <taxon>Metazoa</taxon>
        <taxon>Ecdysozoa</taxon>
        <taxon>Arthropoda</taxon>
        <taxon>Hexapoda</taxon>
        <taxon>Insecta</taxon>
        <taxon>Pterygota</taxon>
        <taxon>Neoptera</taxon>
        <taxon>Paraneoptera</taxon>
        <taxon>Hemiptera</taxon>
        <taxon>Heteroptera</taxon>
        <taxon>Panheteroptera</taxon>
        <taxon>Cimicomorpha</taxon>
        <taxon>Cimicidae</taxon>
        <taxon>Cimex</taxon>
    </lineage>
</organism>
<feature type="compositionally biased region" description="Polar residues" evidence="1">
    <location>
        <begin position="1885"/>
        <end position="1903"/>
    </location>
</feature>
<dbReference type="OrthoDB" id="6270916at2759"/>
<sequence length="2668" mass="299555">MDHSQLNFSQLPAKCIEEIGSSTSYISYFSHNCLSIMGTRAAAFAAKIRNLHDYHLRLLHNVVPLPTGTDVANTIKYFSQTLLTVLKDVPSSPIEMLKYPDKDAARLALYPNLDYKGLYNAIVELVDVAPLMLYGLQPFGEALLQCLGCLMPFLDSDMIDSLPYLTASTMSILPSSLHQEIVHSLYFYILPFTITRITHDGKECYASQSVSAVLMMIFQYSEDMAHHCQILECLMKMKQNLVKDMLCVIAHGTSTARASAAKLLFYYWPTFNSSLFERKAIPPKFTSWVPFLCQRDMCPNSGAAEAAKVCYDHCISITFATDSPPPLYLCIECANEIHREHPNQMFYDILHPMQQCSVTCENKNCRSSDKSIVSICFTPECASFNGNHPIRYCAQCDASRHNKKRGGDHMLHTCLPKAWTMPPDMLVYLVEAIVSLLKEARPTTPEISKDMTDIQAKATMLNAICDKDSLSTEERQLMGRFGVWLLVGLCVPTENISSEILGRLLSMLFHWFHVTAYTFDDQAECTLERLKTDYVCGWLNEVCQAHFDVFVSCLLPHPPDYARVGGHWDMLVTKTTHLKKGLNRLFCLVPYEVITTNVWDYVMPHWLEAIVRDVPDKELCELKMLLSKILDPDMSPLGFDAKKLYHFVAVRFKRTSPKVQEQALRWLQVLTALEIMIPTHLLFSFFEDGLESMKATDDKEAKRSSEFLKDDKQPRSISPVVEDDSGPCSALSDDEEHGSRVSNLTNDIDLKLSCCVLMLDLVLKQLERHEIEKHTGIHTVIAQDVCRLLQVMMLTSWLAPHTCEDQTKNDCNQCELSVAWHQLALQLIEYIAQENLAHPPDPPLEEVPIEECCHSKKSPPEGDRKSNDPKSDVVINMPLMEIHTVGGVLVNMPHIMTATVETVVEQLDLAPIIMSEKVIPAIARSVTITDSDVATATAHVAKPTLVGENDETVESGDEDMEDFWQTSVGKFRFTIDELPQQLQYIHQLLKEIAKTDDPEVLYYMLNCLYLMCLHGDALSKAVKHHKGFIIWCQENLLIKNLWELCNAEHSHICEVCVPILLHCITLPSGSDAFWRVLQDEFHSTDWRIRFVAVERVTVIVRFMDSTPLRANFGLQGALTNAFCYLISSLDDSNVQVAQRATLYLGTIHDTAIKSLIMCLESQFDSVIVDRPMVLQSLYQLHNCLSDRHILTWEFFLNRFDTLFLEAQINLEKTGDITYLRDLRNTDLMSETFMRKLQRAQEALSQSDSSSVKTLSASFGSKWPYKRTMSAPATMVPRQDTKQEKEKVYSRQYSAPILKRKTSRFGLGQLIGSMPPNNTVVPPDGHIHAMNPGDDVNLAGLLHRVLDLEEADKETMHLLIFLFLQFLSRPEQAYPSDEKILAKTQSVVLKHLYLLLGYNQNEKGFHIPPNKLRSCGVFNVFIYNLPQVLDQNHLMGGLLMNTCLLLLHYCPCPPHYSPDCQTVPTYSLWYLEPHVRRSWLMSTLVFLYKYQYSQPPQSTQVQSLVRIVLNSLDAQHHVCKRIPTTLVINVSTRSRDVSQPSLGVDGDHNERYETPPLSPMYSGGNGSHVSSIKTKGCGSLYQKAPGSMETHWEEDINEGEGKLSTRRFPEYSYSTEAEETESEIAAIPESYKSDSTVHGSSHGSFEEVLEDVEKKRGEKFQRPVWLCSTENQISQHEHRDNLVQKLGLKEGMKMLVSSSIFPVSAQHSEVPHLAVATVTNPLVVQDPGIAPNSKPEISLQHTMSTSTSSSTPTPTPSTYPPWQMEQPFKHLATQHGQERLLPIGASRQVPKPLPKSPRTEGYGAYGSPDSPLSKMDIITVGSPVELDTENSSFFDSTSHSSVTQLEIPQQERLLPIGAPHTMANLVQHVRQVLGVHDNKQIDHLSSLRTPTEVDSLSLSPVSKQDSFERSDLQASHASRTTSPRRLCKQVALESPPPQLTSDTDHVFYRKPVPNAENTQIGENKENIRKSKNKRGGPFSLTPHTSADHEHRGGTWYGVHAPMDTAAQQACHASFDLKQSDYRVGDECVYERCGECGTIKEEYSDDELGLCIVILGTFIHREPALAAPLLPEILTTVTKLALTPTYAWQNESSTYLPGGAISVAHQFLRCVLHQLAPNGVFLQMFQTNMNETNRMQFFRSVAQALLDFNELNPIAPLQLLLESLNSKKTLPDTLPVILHNVACYLDCLPLEAGLGPGTGPWSSLIGLIDVLFRRLSLQLQIVSPLPLLRIMLSTLRVPGITTCKSILDPFSKVLSFSLQNLVLKYQYLVDLCYLCNRAFSREREKQALTRTVVFELVQALKFKTNIPESNFLLLINFVLQDAGGRLPPTVAFGDVNNPNPDTAPVFNTFAAEVMRQHLTDALDFLADIHTITKLKMAIDKIKSKGMSLGLSEDTFGGTLKSGIAQFVALEMTRGGSSRDNRSVSRYLPWLYNAPPTIQQGSREFLECVAHVRLLSWLLIGALTHTALHTSPCLPVPQEATCHIADHVQVIITGFAEQSKQSTLSVVHMSSLFHVFVLCQLWTVYLEQGAASNLPSSDAHSVTMSILFDFWGKVTPSILQLVSNTKLAEMVNTHFLGLLEALLECKSAVLNKLMPVWSPVLYSQQIPLPGQIQMRLQNCNNFAPSTPLTGSQNTINPPCEDTVLLRWLQRLQFKMGQTELQSSAATQLYSA</sequence>
<dbReference type="CTD" id="57578"/>
<dbReference type="EnsemblMetazoa" id="XM_024226204.1">
    <property type="protein sequence ID" value="XP_024081972.1"/>
    <property type="gene ID" value="LOC106666361"/>
</dbReference>
<feature type="region of interest" description="Disordered" evidence="1">
    <location>
        <begin position="1786"/>
        <end position="1807"/>
    </location>
</feature>
<evidence type="ECO:0000313" key="3">
    <source>
        <dbReference type="Proteomes" id="UP000494040"/>
    </source>
</evidence>
<dbReference type="InterPro" id="IPR016024">
    <property type="entry name" value="ARM-type_fold"/>
</dbReference>
<dbReference type="OMA" id="GKERRWM"/>
<dbReference type="Proteomes" id="UP000494040">
    <property type="component" value="Unassembled WGS sequence"/>
</dbReference>
<feature type="region of interest" description="Disordered" evidence="1">
    <location>
        <begin position="1955"/>
        <end position="1986"/>
    </location>
</feature>
<dbReference type="SUPFAM" id="SSF48371">
    <property type="entry name" value="ARM repeat"/>
    <property type="match status" value="2"/>
</dbReference>
<dbReference type="GeneID" id="106666361"/>
<feature type="region of interest" description="Disordered" evidence="1">
    <location>
        <begin position="1728"/>
        <end position="1758"/>
    </location>
</feature>
<accession>A0A8I6SG05</accession>
<feature type="compositionally biased region" description="Polar residues" evidence="1">
    <location>
        <begin position="1911"/>
        <end position="1922"/>
    </location>
</feature>
<evidence type="ECO:0008006" key="4">
    <source>
        <dbReference type="Google" id="ProtNLM"/>
    </source>
</evidence>
<feature type="compositionally biased region" description="Basic and acidic residues" evidence="1">
    <location>
        <begin position="701"/>
        <end position="714"/>
    </location>
</feature>
<dbReference type="PANTHER" id="PTHR21696:SF2">
    <property type="entry name" value="PROTEIN UNC-79 HOMOLOG"/>
    <property type="match status" value="1"/>
</dbReference>
<dbReference type="InterPro" id="IPR024855">
    <property type="entry name" value="UNC79"/>
</dbReference>
<dbReference type="RefSeq" id="XP_024081972.1">
    <property type="nucleotide sequence ID" value="XM_024226204.1"/>
</dbReference>
<name>A0A8I6SG05_CIMLE</name>
<dbReference type="PANTHER" id="PTHR21696">
    <property type="entry name" value="PROTEIN UNC-79 HOMOLOG"/>
    <property type="match status" value="1"/>
</dbReference>
<evidence type="ECO:0000256" key="1">
    <source>
        <dbReference type="SAM" id="MobiDB-lite"/>
    </source>
</evidence>
<proteinExistence type="predicted"/>
<dbReference type="Pfam" id="PF14776">
    <property type="entry name" value="UNC-79"/>
    <property type="match status" value="1"/>
</dbReference>